<reference evidence="8 9" key="1">
    <citation type="submission" date="2023-05" db="EMBL/GenBank/DDBJ databases">
        <title>A 100% complete, gapless, phased diploid assembly of the Scenedesmus obliquus UTEX 3031 genome.</title>
        <authorList>
            <person name="Biondi T.C."/>
            <person name="Hanschen E.R."/>
            <person name="Kwon T."/>
            <person name="Eng W."/>
            <person name="Kruse C.P.S."/>
            <person name="Koehler S.I."/>
            <person name="Kunde Y."/>
            <person name="Gleasner C.D."/>
            <person name="You Mak K.T."/>
            <person name="Polle J."/>
            <person name="Hovde B.T."/>
            <person name="Starkenburg S.R."/>
        </authorList>
    </citation>
    <scope>NUCLEOTIDE SEQUENCE [LARGE SCALE GENOMIC DNA]</scope>
    <source>
        <strain evidence="8 9">DOE0152z</strain>
    </source>
</reference>
<keyword evidence="3" id="KW-0067">ATP-binding</keyword>
<evidence type="ECO:0000259" key="6">
    <source>
        <dbReference type="SMART" id="SM00533"/>
    </source>
</evidence>
<evidence type="ECO:0000259" key="7">
    <source>
        <dbReference type="SMART" id="SM00534"/>
    </source>
</evidence>
<name>A0ABY8U7S2_TETOB</name>
<dbReference type="InterPro" id="IPR027417">
    <property type="entry name" value="P-loop_NTPase"/>
</dbReference>
<dbReference type="InterPro" id="IPR007861">
    <property type="entry name" value="DNA_mismatch_repair_MutS_clamp"/>
</dbReference>
<dbReference type="InterPro" id="IPR007696">
    <property type="entry name" value="DNA_mismatch_repair_MutS_core"/>
</dbReference>
<comment type="similarity">
    <text evidence="1">Belongs to the DNA mismatch repair MutS family.</text>
</comment>
<dbReference type="Gene3D" id="3.40.50.300">
    <property type="entry name" value="P-loop containing nucleotide triphosphate hydrolases"/>
    <property type="match status" value="1"/>
</dbReference>
<dbReference type="Gene3D" id="1.10.1420.10">
    <property type="match status" value="2"/>
</dbReference>
<gene>
    <name evidence="8" type="ORF">OEZ85_013171</name>
</gene>
<sequence>MGASSGVAGVGGAAANNAPAGAAGRGLAKSHYLAFGAAGALLQHVRTHLGLAMAPRALQELLESPHLTLELVSLIDTLPKNLDKVCSNLAVRPSGSAGAAAAASCKDPSVQLGRLVSSVILLRDVLRCLPAMADSMAWVDSPLLKAIRANLGQGELQQLLQETEAVLDDDAQASKTQFVNKVQLCFAVRAQVDSLLDISRATFTRLTEAIHELAAKYRASTGIAALKVQYSSSKGFFLVVPEQQQGRQHAAATSMHGKGYGGGGSAVAANAMQLPKTFLVLEKRGRNSTCVTTHELNALNSRLRDAAADCMMLTVQVLEQLVSKLLQHMPLLQRTLDNIALLDVLLSFFQAVAGSEGDFCQPVLTPAATHINLFVTALSQNKPAMSAMSAMSAGSEGDFCRPVLTPAGPLAITQGRHPLLAALREPGFEVQPNDTFVTPCATLHLLTGPNMSGKSTYLKQVALLVVMAQIGCYVPATFMSLSPYISLHTRIGTSDSIESNASSFMVEMADMARLMARAGPRSLVLIDELGRATSTADGVALSWAMAEYLLALGAHVLLATHFRQLEELAAIYPSCKLWRMQVELQGDDIHYTRSIAPAAAEADSACSHYGILLARTAGLPQHITERAMQVGPGAALRLAAW</sequence>
<evidence type="ECO:0000313" key="8">
    <source>
        <dbReference type="EMBL" id="WIA16491.1"/>
    </source>
</evidence>
<evidence type="ECO:0000256" key="5">
    <source>
        <dbReference type="ARBA" id="ARBA00023204"/>
    </source>
</evidence>
<dbReference type="SUPFAM" id="SSF52540">
    <property type="entry name" value="P-loop containing nucleoside triphosphate hydrolases"/>
    <property type="match status" value="1"/>
</dbReference>
<dbReference type="SMART" id="SM00534">
    <property type="entry name" value="MUTSac"/>
    <property type="match status" value="1"/>
</dbReference>
<feature type="domain" description="DNA mismatch repair protein MutS core" evidence="6">
    <location>
        <begin position="36"/>
        <end position="423"/>
    </location>
</feature>
<protein>
    <recommendedName>
        <fullName evidence="10">DNA mismatch repair proteins mutS family domain-containing protein</fullName>
    </recommendedName>
</protein>
<keyword evidence="9" id="KW-1185">Reference proteome</keyword>
<keyword evidence="2" id="KW-0547">Nucleotide-binding</keyword>
<dbReference type="SUPFAM" id="SSF48334">
    <property type="entry name" value="DNA repair protein MutS, domain III"/>
    <property type="match status" value="1"/>
</dbReference>
<dbReference type="Pfam" id="PF05190">
    <property type="entry name" value="MutS_IV"/>
    <property type="match status" value="1"/>
</dbReference>
<dbReference type="SMART" id="SM00533">
    <property type="entry name" value="MUTSd"/>
    <property type="match status" value="1"/>
</dbReference>
<dbReference type="PANTHER" id="PTHR11361:SF34">
    <property type="entry name" value="DNA MISMATCH REPAIR PROTEIN MSH1, MITOCHONDRIAL"/>
    <property type="match status" value="1"/>
</dbReference>
<dbReference type="Proteomes" id="UP001244341">
    <property type="component" value="Chromosome 7b"/>
</dbReference>
<dbReference type="PANTHER" id="PTHR11361">
    <property type="entry name" value="DNA MISMATCH REPAIR PROTEIN MUTS FAMILY MEMBER"/>
    <property type="match status" value="1"/>
</dbReference>
<dbReference type="InterPro" id="IPR045076">
    <property type="entry name" value="MutS"/>
</dbReference>
<evidence type="ECO:0000256" key="3">
    <source>
        <dbReference type="ARBA" id="ARBA00022840"/>
    </source>
</evidence>
<dbReference type="InterPro" id="IPR036187">
    <property type="entry name" value="DNA_mismatch_repair_MutS_sf"/>
</dbReference>
<evidence type="ECO:0000313" key="9">
    <source>
        <dbReference type="Proteomes" id="UP001244341"/>
    </source>
</evidence>
<dbReference type="InterPro" id="IPR000432">
    <property type="entry name" value="DNA_mismatch_repair_MutS_C"/>
</dbReference>
<keyword evidence="5" id="KW-0234">DNA repair</keyword>
<evidence type="ECO:0000256" key="2">
    <source>
        <dbReference type="ARBA" id="ARBA00022741"/>
    </source>
</evidence>
<dbReference type="EMBL" id="CP126214">
    <property type="protein sequence ID" value="WIA16491.1"/>
    <property type="molecule type" value="Genomic_DNA"/>
</dbReference>
<keyword evidence="5" id="KW-0227">DNA damage</keyword>
<proteinExistence type="inferred from homology"/>
<feature type="domain" description="DNA mismatch repair proteins mutS family" evidence="7">
    <location>
        <begin position="441"/>
        <end position="632"/>
    </location>
</feature>
<evidence type="ECO:0008006" key="10">
    <source>
        <dbReference type="Google" id="ProtNLM"/>
    </source>
</evidence>
<keyword evidence="4" id="KW-0238">DNA-binding</keyword>
<dbReference type="Pfam" id="PF00488">
    <property type="entry name" value="MutS_V"/>
    <property type="match status" value="1"/>
</dbReference>
<evidence type="ECO:0000256" key="1">
    <source>
        <dbReference type="ARBA" id="ARBA00006271"/>
    </source>
</evidence>
<organism evidence="8 9">
    <name type="scientific">Tetradesmus obliquus</name>
    <name type="common">Green alga</name>
    <name type="synonym">Acutodesmus obliquus</name>
    <dbReference type="NCBI Taxonomy" id="3088"/>
    <lineage>
        <taxon>Eukaryota</taxon>
        <taxon>Viridiplantae</taxon>
        <taxon>Chlorophyta</taxon>
        <taxon>core chlorophytes</taxon>
        <taxon>Chlorophyceae</taxon>
        <taxon>CS clade</taxon>
        <taxon>Sphaeropleales</taxon>
        <taxon>Scenedesmaceae</taxon>
        <taxon>Tetradesmus</taxon>
    </lineage>
</organism>
<evidence type="ECO:0000256" key="4">
    <source>
        <dbReference type="ARBA" id="ARBA00023125"/>
    </source>
</evidence>
<accession>A0ABY8U7S2</accession>